<evidence type="ECO:0000313" key="13">
    <source>
        <dbReference type="EMBL" id="ACL70382.1"/>
    </source>
</evidence>
<keyword evidence="4 11" id="KW-0312">Gluconeogenesis</keyword>
<feature type="domain" description="Serine dehydratase-like alpha subunit" evidence="12">
    <location>
        <begin position="18"/>
        <end position="273"/>
    </location>
</feature>
<dbReference type="STRING" id="373903.Hore_16330"/>
<sequence>MEYSTIKDLIDLAFDLDTTISEVVIRTEMEDSERSKISIEKQMMHNLEVMKNSINEGRKGIIRSTSGVIGGESHRLVGYSGPLSGGLYHEVIINALAVSEVNAGMGKIVACPTAGSSGVIPAVVISVGQEYDLSDKKICKSLFTAAGLGEIVAKKATLAGAAGGCQAECGVAAAMAAGAVVELLGGNPEMVGHGFALALKNLLGLACDPVAGLVEVPCVKRNGFAATHALTAASMALAGIESVIPPDEVIEAMIDIGNLLPQFLKETSQAGLATTPTGLRIKKRIDRK</sequence>
<dbReference type="PANTHER" id="PTHR30182">
    <property type="entry name" value="L-SERINE DEHYDRATASE"/>
    <property type="match status" value="1"/>
</dbReference>
<evidence type="ECO:0000256" key="3">
    <source>
        <dbReference type="ARBA" id="ARBA00008636"/>
    </source>
</evidence>
<evidence type="ECO:0000256" key="7">
    <source>
        <dbReference type="ARBA" id="ARBA00023004"/>
    </source>
</evidence>
<evidence type="ECO:0000256" key="5">
    <source>
        <dbReference type="ARBA" id="ARBA00022485"/>
    </source>
</evidence>
<dbReference type="InterPro" id="IPR051318">
    <property type="entry name" value="Fe-S_L-Ser"/>
</dbReference>
<keyword evidence="6 11" id="KW-0479">Metal-binding</keyword>
<comment type="similarity">
    <text evidence="3 11">Belongs to the iron-sulfur dependent L-serine dehydratase family.</text>
</comment>
<gene>
    <name evidence="13" type="ordered locus">Hore_16330</name>
</gene>
<evidence type="ECO:0000256" key="11">
    <source>
        <dbReference type="RuleBase" id="RU366059"/>
    </source>
</evidence>
<keyword evidence="14" id="KW-1185">Reference proteome</keyword>
<dbReference type="GO" id="GO:0006094">
    <property type="term" value="P:gluconeogenesis"/>
    <property type="evidence" value="ECO:0007669"/>
    <property type="project" value="UniProtKB-KW"/>
</dbReference>
<evidence type="ECO:0000259" key="12">
    <source>
        <dbReference type="Pfam" id="PF03313"/>
    </source>
</evidence>
<dbReference type="Proteomes" id="UP000000719">
    <property type="component" value="Chromosome"/>
</dbReference>
<evidence type="ECO:0000256" key="4">
    <source>
        <dbReference type="ARBA" id="ARBA00022432"/>
    </source>
</evidence>
<keyword evidence="5 11" id="KW-0004">4Fe-4S</keyword>
<comment type="catalytic activity">
    <reaction evidence="10 11">
        <text>L-serine = pyruvate + NH4(+)</text>
        <dbReference type="Rhea" id="RHEA:19169"/>
        <dbReference type="ChEBI" id="CHEBI:15361"/>
        <dbReference type="ChEBI" id="CHEBI:28938"/>
        <dbReference type="ChEBI" id="CHEBI:33384"/>
        <dbReference type="EC" id="4.3.1.17"/>
    </reaction>
</comment>
<name>B8CYL3_HALOH</name>
<dbReference type="eggNOG" id="COG1760">
    <property type="taxonomic scope" value="Bacteria"/>
</dbReference>
<evidence type="ECO:0000256" key="2">
    <source>
        <dbReference type="ARBA" id="ARBA00004742"/>
    </source>
</evidence>
<evidence type="ECO:0000256" key="10">
    <source>
        <dbReference type="ARBA" id="ARBA00049406"/>
    </source>
</evidence>
<keyword evidence="7 11" id="KW-0408">Iron</keyword>
<dbReference type="GO" id="GO:0003941">
    <property type="term" value="F:L-serine ammonia-lyase activity"/>
    <property type="evidence" value="ECO:0007669"/>
    <property type="project" value="UniProtKB-UniRule"/>
</dbReference>
<dbReference type="InterPro" id="IPR004642">
    <property type="entry name" value="Ser_deHydtase_asu"/>
</dbReference>
<protein>
    <recommendedName>
        <fullName evidence="11">L-serine dehydratase</fullName>
        <ecNumber evidence="11">4.3.1.17</ecNumber>
    </recommendedName>
</protein>
<dbReference type="EC" id="4.3.1.17" evidence="11"/>
<keyword evidence="8 11" id="KW-0411">Iron-sulfur</keyword>
<evidence type="ECO:0000256" key="1">
    <source>
        <dbReference type="ARBA" id="ARBA00001966"/>
    </source>
</evidence>
<dbReference type="InterPro" id="IPR005130">
    <property type="entry name" value="Ser_deHydtase-like_asu"/>
</dbReference>
<evidence type="ECO:0000256" key="9">
    <source>
        <dbReference type="ARBA" id="ARBA00023239"/>
    </source>
</evidence>
<dbReference type="Pfam" id="PF03313">
    <property type="entry name" value="SDH_alpha"/>
    <property type="match status" value="1"/>
</dbReference>
<dbReference type="GO" id="GO:0046872">
    <property type="term" value="F:metal ion binding"/>
    <property type="evidence" value="ECO:0007669"/>
    <property type="project" value="UniProtKB-KW"/>
</dbReference>
<dbReference type="GO" id="GO:0051539">
    <property type="term" value="F:4 iron, 4 sulfur cluster binding"/>
    <property type="evidence" value="ECO:0007669"/>
    <property type="project" value="UniProtKB-UniRule"/>
</dbReference>
<dbReference type="AlphaFoldDB" id="B8CYL3"/>
<dbReference type="KEGG" id="hor:Hore_16330"/>
<evidence type="ECO:0000256" key="8">
    <source>
        <dbReference type="ARBA" id="ARBA00023014"/>
    </source>
</evidence>
<evidence type="ECO:0000256" key="6">
    <source>
        <dbReference type="ARBA" id="ARBA00022723"/>
    </source>
</evidence>
<dbReference type="OrthoDB" id="9805537at2"/>
<comment type="pathway">
    <text evidence="2">Carbohydrate biosynthesis; gluconeogenesis.</text>
</comment>
<organism evidence="13 14">
    <name type="scientific">Halothermothrix orenii (strain H 168 / OCM 544 / DSM 9562)</name>
    <dbReference type="NCBI Taxonomy" id="373903"/>
    <lineage>
        <taxon>Bacteria</taxon>
        <taxon>Bacillati</taxon>
        <taxon>Bacillota</taxon>
        <taxon>Clostridia</taxon>
        <taxon>Halanaerobiales</taxon>
        <taxon>Halothermotrichaceae</taxon>
        <taxon>Halothermothrix</taxon>
    </lineage>
</organism>
<dbReference type="PANTHER" id="PTHR30182:SF1">
    <property type="entry name" value="L-SERINE DEHYDRATASE 1"/>
    <property type="match status" value="1"/>
</dbReference>
<proteinExistence type="inferred from homology"/>
<accession>B8CYL3</accession>
<evidence type="ECO:0000313" key="14">
    <source>
        <dbReference type="Proteomes" id="UP000000719"/>
    </source>
</evidence>
<dbReference type="RefSeq" id="WP_012636565.1">
    <property type="nucleotide sequence ID" value="NC_011899.1"/>
</dbReference>
<keyword evidence="9 11" id="KW-0456">Lyase</keyword>
<dbReference type="HOGENOM" id="CLU_022305_2_0_9"/>
<dbReference type="EMBL" id="CP001098">
    <property type="protein sequence ID" value="ACL70382.1"/>
    <property type="molecule type" value="Genomic_DNA"/>
</dbReference>
<dbReference type="NCBIfam" id="TIGR00718">
    <property type="entry name" value="sda_alpha"/>
    <property type="match status" value="1"/>
</dbReference>
<reference evidence="13 14" key="1">
    <citation type="journal article" date="2009" name="PLoS ONE">
        <title>Genome analysis of the anaerobic thermohalophilic bacterium Halothermothrix orenii.</title>
        <authorList>
            <person name="Mavromatis K."/>
            <person name="Ivanova N."/>
            <person name="Anderson I."/>
            <person name="Lykidis A."/>
            <person name="Hooper S.D."/>
            <person name="Sun H."/>
            <person name="Kunin V."/>
            <person name="Lapidus A."/>
            <person name="Hugenholtz P."/>
            <person name="Patel B."/>
            <person name="Kyrpides N.C."/>
        </authorList>
    </citation>
    <scope>NUCLEOTIDE SEQUENCE [LARGE SCALE GENOMIC DNA]</scope>
    <source>
        <strain evidence="14">H 168 / OCM 544 / DSM 9562</strain>
    </source>
</reference>
<comment type="cofactor">
    <cofactor evidence="1 11">
        <name>[4Fe-4S] cluster</name>
        <dbReference type="ChEBI" id="CHEBI:49883"/>
    </cofactor>
</comment>